<dbReference type="Gene3D" id="1.10.150.50">
    <property type="entry name" value="Transcription Factor, Ets-1"/>
    <property type="match status" value="1"/>
</dbReference>
<dbReference type="InterPro" id="IPR001452">
    <property type="entry name" value="SH3_domain"/>
</dbReference>
<feature type="compositionally biased region" description="Acidic residues" evidence="1">
    <location>
        <begin position="217"/>
        <end position="227"/>
    </location>
</feature>
<dbReference type="GO" id="GO:0033565">
    <property type="term" value="C:ESCRT-0 complex"/>
    <property type="evidence" value="ECO:0007669"/>
    <property type="project" value="TreeGrafter"/>
</dbReference>
<reference evidence="2" key="1">
    <citation type="submission" date="2016-04" db="EMBL/GenBank/DDBJ databases">
        <authorList>
            <person name="Nguyen H.D."/>
            <person name="Kesanakurti P."/>
            <person name="Cullis J."/>
            <person name="Levesque C.A."/>
            <person name="Hambleton S."/>
        </authorList>
    </citation>
    <scope>NUCLEOTIDE SEQUENCE</scope>
    <source>
        <strain evidence="2">DAOMC 238032</strain>
    </source>
</reference>
<feature type="non-terminal residue" evidence="2">
    <location>
        <position position="1"/>
    </location>
</feature>
<feature type="region of interest" description="Disordered" evidence="1">
    <location>
        <begin position="192"/>
        <end position="227"/>
    </location>
</feature>
<dbReference type="InterPro" id="IPR050670">
    <property type="entry name" value="STAM"/>
</dbReference>
<feature type="compositionally biased region" description="Polar residues" evidence="1">
    <location>
        <begin position="816"/>
        <end position="827"/>
    </location>
</feature>
<feature type="compositionally biased region" description="Polar residues" evidence="1">
    <location>
        <begin position="57"/>
        <end position="72"/>
    </location>
</feature>
<dbReference type="Gene3D" id="2.30.29.30">
    <property type="entry name" value="Pleckstrin-homology domain (PH domain)/Phosphotyrosine-binding domain (PTB)"/>
    <property type="match status" value="1"/>
</dbReference>
<dbReference type="Pfam" id="PF07647">
    <property type="entry name" value="SAM_2"/>
    <property type="match status" value="1"/>
</dbReference>
<feature type="compositionally biased region" description="Low complexity" evidence="1">
    <location>
        <begin position="444"/>
        <end position="462"/>
    </location>
</feature>
<protein>
    <submittedName>
        <fullName evidence="2">Uncharacterized protein</fullName>
    </submittedName>
</protein>
<dbReference type="Pfam" id="PF00169">
    <property type="entry name" value="PH"/>
    <property type="match status" value="1"/>
</dbReference>
<feature type="compositionally biased region" description="Basic and acidic residues" evidence="1">
    <location>
        <begin position="206"/>
        <end position="215"/>
    </location>
</feature>
<feature type="region of interest" description="Disordered" evidence="1">
    <location>
        <begin position="554"/>
        <end position="591"/>
    </location>
</feature>
<dbReference type="EMBL" id="LWDD02001328">
    <property type="protein sequence ID" value="KAE8249283.1"/>
    <property type="molecule type" value="Genomic_DNA"/>
</dbReference>
<feature type="compositionally biased region" description="Polar residues" evidence="1">
    <location>
        <begin position="968"/>
        <end position="978"/>
    </location>
</feature>
<proteinExistence type="predicted"/>
<dbReference type="InterPro" id="IPR036028">
    <property type="entry name" value="SH3-like_dom_sf"/>
</dbReference>
<dbReference type="Proteomes" id="UP000077671">
    <property type="component" value="Unassembled WGS sequence"/>
</dbReference>
<feature type="region of interest" description="Disordered" evidence="1">
    <location>
        <begin position="860"/>
        <end position="1142"/>
    </location>
</feature>
<dbReference type="InterPro" id="IPR001660">
    <property type="entry name" value="SAM"/>
</dbReference>
<feature type="compositionally biased region" description="Basic and acidic residues" evidence="1">
    <location>
        <begin position="250"/>
        <end position="278"/>
    </location>
</feature>
<dbReference type="SMART" id="SM00454">
    <property type="entry name" value="SAM"/>
    <property type="match status" value="1"/>
</dbReference>
<feature type="compositionally biased region" description="Low complexity" evidence="1">
    <location>
        <begin position="999"/>
        <end position="1014"/>
    </location>
</feature>
<dbReference type="Gene3D" id="2.30.30.40">
    <property type="entry name" value="SH3 Domains"/>
    <property type="match status" value="1"/>
</dbReference>
<feature type="compositionally biased region" description="Polar residues" evidence="1">
    <location>
        <begin position="301"/>
        <end position="326"/>
    </location>
</feature>
<dbReference type="SUPFAM" id="SSF47769">
    <property type="entry name" value="SAM/Pointed domain"/>
    <property type="match status" value="1"/>
</dbReference>
<feature type="region of interest" description="Disordered" evidence="1">
    <location>
        <begin position="36"/>
        <end position="78"/>
    </location>
</feature>
<dbReference type="PANTHER" id="PTHR45929:SF3">
    <property type="entry name" value="JAK PATHWAY SIGNAL TRANSDUCTION ADAPTOR MOLECULE"/>
    <property type="match status" value="1"/>
</dbReference>
<dbReference type="PROSITE" id="PS50002">
    <property type="entry name" value="SH3"/>
    <property type="match status" value="1"/>
</dbReference>
<feature type="region of interest" description="Disordered" evidence="1">
    <location>
        <begin position="522"/>
        <end position="541"/>
    </location>
</feature>
<organism evidence="2 3">
    <name type="scientific">Tilletia caries</name>
    <name type="common">wheat bunt fungus</name>
    <dbReference type="NCBI Taxonomy" id="13290"/>
    <lineage>
        <taxon>Eukaryota</taxon>
        <taxon>Fungi</taxon>
        <taxon>Dikarya</taxon>
        <taxon>Basidiomycota</taxon>
        <taxon>Ustilaginomycotina</taxon>
        <taxon>Exobasidiomycetes</taxon>
        <taxon>Tilletiales</taxon>
        <taxon>Tilletiaceae</taxon>
        <taxon>Tilletia</taxon>
    </lineage>
</organism>
<name>A0A177UDK3_9BASI</name>
<feature type="compositionally biased region" description="Polar residues" evidence="1">
    <location>
        <begin position="1040"/>
        <end position="1058"/>
    </location>
</feature>
<gene>
    <name evidence="2" type="ORF">A4X03_0g6634</name>
</gene>
<feature type="compositionally biased region" description="Low complexity" evidence="1">
    <location>
        <begin position="893"/>
        <end position="906"/>
    </location>
</feature>
<dbReference type="PROSITE" id="PS50003">
    <property type="entry name" value="PH_DOMAIN"/>
    <property type="match status" value="1"/>
</dbReference>
<comment type="caution">
    <text evidence="2">The sequence shown here is derived from an EMBL/GenBank/DDBJ whole genome shotgun (WGS) entry which is preliminary data.</text>
</comment>
<dbReference type="Pfam" id="PF14604">
    <property type="entry name" value="SH3_9"/>
    <property type="match status" value="1"/>
</dbReference>
<dbReference type="InterPro" id="IPR013761">
    <property type="entry name" value="SAM/pointed_sf"/>
</dbReference>
<dbReference type="CDD" id="cd00174">
    <property type="entry name" value="SH3"/>
    <property type="match status" value="1"/>
</dbReference>
<feature type="compositionally biased region" description="Basic and acidic residues" evidence="1">
    <location>
        <begin position="867"/>
        <end position="883"/>
    </location>
</feature>
<dbReference type="InterPro" id="IPR001849">
    <property type="entry name" value="PH_domain"/>
</dbReference>
<dbReference type="CDD" id="cd09535">
    <property type="entry name" value="SAM_BOI-like_fungal"/>
    <property type="match status" value="1"/>
</dbReference>
<dbReference type="SMART" id="SM00233">
    <property type="entry name" value="PH"/>
    <property type="match status" value="1"/>
</dbReference>
<dbReference type="GO" id="GO:0043328">
    <property type="term" value="P:protein transport to vacuole involved in ubiquitin-dependent protein catabolic process via the multivesicular body sorting pathway"/>
    <property type="evidence" value="ECO:0007669"/>
    <property type="project" value="TreeGrafter"/>
</dbReference>
<feature type="region of interest" description="Disordered" evidence="1">
    <location>
        <begin position="292"/>
        <end position="386"/>
    </location>
</feature>
<feature type="region of interest" description="Disordered" evidence="1">
    <location>
        <begin position="243"/>
        <end position="278"/>
    </location>
</feature>
<feature type="compositionally biased region" description="Basic and acidic residues" evidence="1">
    <location>
        <begin position="341"/>
        <end position="370"/>
    </location>
</feature>
<dbReference type="SUPFAM" id="SSF50729">
    <property type="entry name" value="PH domain-like"/>
    <property type="match status" value="1"/>
</dbReference>
<dbReference type="PROSITE" id="PS50105">
    <property type="entry name" value="SAM_DOMAIN"/>
    <property type="match status" value="1"/>
</dbReference>
<sequence length="1321" mass="137195">ADTGSTLFGAALNLCPSVSDPHLIIIPESAVSASAMATSSLPPPTPSQPSGLASAAQEASPSLSATETTTSPAMDDSTAQRKGTIIVWALHDFDAEAPDEISFKAGDQITVEETDEQYNDNWWLGTTSSGETGLFPSTYTTPDKETMLASRSAFEAVPETEDDPAKSTSLMGNTMAELDNALKQMQHDPRASYAGTFDFDDDDDRDERGGRRGLGDNDLDEEDEDDFLASQSSAARAALALKAKSNALSETERERAETEQRKAAAQRRLEEEEDRQRALLLLHSEESIKNLASAGGHRNGDTNSNTAGLGASTSGLQRKPTLTSRIPLSDVEVSDESDSEAGDHHPRQHQKRTEKGKADVRDEMPQRDTNNDAFTSSLDSELLPADPPRARIASDEISTYQHSILHNSRYESGLPSAFSEVSKLHEAAAAEAAAAAVAAEPTAEATDFNHSAETAESAASHTKVPADDPPSLSNAVKASAFSADVVQSAPTPPVEPNANDASPQVPTSASGGMTPTVSMKETAAHLSPRSTSNVGSPASAPQKEILDAVQTTPKTTPALLPSSPAPSATSLSKVPRSASKSSFAEPGGDPHEWTVEQVAQWGRSKGWDETAIVSKFIEHEITGDVLLEMDVNILREIDILAFGKRFQVATGIKELLKRLEGANNPVAVADVAVANGWTVSPSPIDSGAFASSASSIGGTADGSVSGGCGGGASATSSPFMQTAVMDSRLGSPSPQQLPLQEEVGLALSPPSNEMESVSMFPGFTAVTTSSMAGQAITAPIAIPAPVPSSAPVPKSARVSFSQVVQEVPPPTMGYGPSSSRMRNSLTQPPRGALTNAQAGGGVIGPSWPSHLITVASGQGIGNVYAPGDRRDLRGGPSGRKRESFSGVSTVNYSSLSQSPLVSSALPPGGGTIPPPLLLPRRRESSAELNKGKGSGSGSANGLGDPDSPALNTSPRPPSDNGRPLGSGERTSFFSSLTGRSRKPAPRTSIASGEFGPGAGENSMGSASSGSVSKHAGGGGFSARFKRGDKDRDSAAFSDARLSQTGSMSSASGGPVTQQGGRSSFGSGTTTGGNNGRPASHDVGQMTPSITPLGGVGAHEGGGGGGGGGGSIEPAQPGPASWDGTAEKKVEEADASGVAEAGGRGESVLAKIRPVDLEGWMLKKGERYNMWKPRYLALKGPDLVVLRAPESDKIKGYISMKGYRVLADENTNPGKYGFKLVHEQEKSHHFSSADPAEVRGWMKALMKATIGRDNSFPVISSYNNKTISLREAQSMYPPPRPPSPDSRLRVQRANIRANPNSLSAKDAAILTGLIPKNSGLAG</sequence>
<feature type="compositionally biased region" description="Polar residues" evidence="1">
    <location>
        <begin position="499"/>
        <end position="515"/>
    </location>
</feature>
<dbReference type="PRINTS" id="PR00452">
    <property type="entry name" value="SH3DOMAIN"/>
</dbReference>
<feature type="region of interest" description="Disordered" evidence="1">
    <location>
        <begin position="807"/>
        <end position="840"/>
    </location>
</feature>
<evidence type="ECO:0000313" key="3">
    <source>
        <dbReference type="Proteomes" id="UP000077671"/>
    </source>
</evidence>
<dbReference type="SMART" id="SM00326">
    <property type="entry name" value="SH3"/>
    <property type="match status" value="1"/>
</dbReference>
<dbReference type="SUPFAM" id="SSF50044">
    <property type="entry name" value="SH3-domain"/>
    <property type="match status" value="1"/>
</dbReference>
<dbReference type="InterPro" id="IPR011993">
    <property type="entry name" value="PH-like_dom_sf"/>
</dbReference>
<feature type="compositionally biased region" description="Low complexity" evidence="1">
    <location>
        <begin position="555"/>
        <end position="572"/>
    </location>
</feature>
<feature type="compositionally biased region" description="Gly residues" evidence="1">
    <location>
        <begin position="1093"/>
        <end position="1110"/>
    </location>
</feature>
<evidence type="ECO:0000256" key="1">
    <source>
        <dbReference type="SAM" id="MobiDB-lite"/>
    </source>
</evidence>
<reference evidence="2" key="2">
    <citation type="journal article" date="2019" name="IMA Fungus">
        <title>Genome sequencing and comparison of five Tilletia species to identify candidate genes for the detection of regulated species infecting wheat.</title>
        <authorList>
            <person name="Nguyen H.D.T."/>
            <person name="Sultana T."/>
            <person name="Kesanakurti P."/>
            <person name="Hambleton S."/>
        </authorList>
    </citation>
    <scope>NUCLEOTIDE SEQUENCE</scope>
    <source>
        <strain evidence="2">DAOMC 238032</strain>
    </source>
</reference>
<feature type="region of interest" description="Disordered" evidence="1">
    <location>
        <begin position="444"/>
        <end position="515"/>
    </location>
</feature>
<dbReference type="PANTHER" id="PTHR45929">
    <property type="entry name" value="JAK PATHWAY SIGNAL TRANSDUCTION ADAPTOR MOLECULE"/>
    <property type="match status" value="1"/>
</dbReference>
<evidence type="ECO:0000313" key="2">
    <source>
        <dbReference type="EMBL" id="KAE8249283.1"/>
    </source>
</evidence>
<accession>A0A177UDK3</accession>